<sequence>MVRNWAGWRFRLIYRLHRYQRRKGERASFTLAEYKRLLRAAHHQLPVALAVRR</sequence>
<evidence type="ECO:0000313" key="1">
    <source>
        <dbReference type="EMBL" id="GAA2406293.1"/>
    </source>
</evidence>
<dbReference type="Proteomes" id="UP001501231">
    <property type="component" value="Unassembled WGS sequence"/>
</dbReference>
<reference evidence="1 2" key="1">
    <citation type="journal article" date="2019" name="Int. J. Syst. Evol. Microbiol.">
        <title>The Global Catalogue of Microorganisms (GCM) 10K type strain sequencing project: providing services to taxonomists for standard genome sequencing and annotation.</title>
        <authorList>
            <consortium name="The Broad Institute Genomics Platform"/>
            <consortium name="The Broad Institute Genome Sequencing Center for Infectious Disease"/>
            <person name="Wu L."/>
            <person name="Ma J."/>
        </authorList>
    </citation>
    <scope>NUCLEOTIDE SEQUENCE [LARGE SCALE GENOMIC DNA]</scope>
    <source>
        <strain evidence="1 2">JCM 3325</strain>
    </source>
</reference>
<evidence type="ECO:0008006" key="3">
    <source>
        <dbReference type="Google" id="ProtNLM"/>
    </source>
</evidence>
<dbReference type="EMBL" id="BAAARW010000004">
    <property type="protein sequence ID" value="GAA2406293.1"/>
    <property type="molecule type" value="Genomic_DNA"/>
</dbReference>
<keyword evidence="2" id="KW-1185">Reference proteome</keyword>
<comment type="caution">
    <text evidence="1">The sequence shown here is derived from an EMBL/GenBank/DDBJ whole genome shotgun (WGS) entry which is preliminary data.</text>
</comment>
<proteinExistence type="predicted"/>
<name>A0ABN3IJG6_9ACTN</name>
<protein>
    <recommendedName>
        <fullName evidence="3">Transposase</fullName>
    </recommendedName>
</protein>
<organism evidence="1 2">
    <name type="scientific">Actinomadura vinacea</name>
    <dbReference type="NCBI Taxonomy" id="115336"/>
    <lineage>
        <taxon>Bacteria</taxon>
        <taxon>Bacillati</taxon>
        <taxon>Actinomycetota</taxon>
        <taxon>Actinomycetes</taxon>
        <taxon>Streptosporangiales</taxon>
        <taxon>Thermomonosporaceae</taxon>
        <taxon>Actinomadura</taxon>
    </lineage>
</organism>
<accession>A0ABN3IJG6</accession>
<evidence type="ECO:0000313" key="2">
    <source>
        <dbReference type="Proteomes" id="UP001501231"/>
    </source>
</evidence>
<gene>
    <name evidence="1" type="ORF">GCM10010191_12880</name>
</gene>